<reference evidence="1 2" key="1">
    <citation type="submission" date="2012-06" db="EMBL/GenBank/DDBJ databases">
        <title>Finished chromosome of genome of Microcoleus sp. PCC 7113.</title>
        <authorList>
            <consortium name="US DOE Joint Genome Institute"/>
            <person name="Gugger M."/>
            <person name="Coursin T."/>
            <person name="Rippka R."/>
            <person name="Tandeau De Marsac N."/>
            <person name="Huntemann M."/>
            <person name="Wei C.-L."/>
            <person name="Han J."/>
            <person name="Detter J.C."/>
            <person name="Han C."/>
            <person name="Tapia R."/>
            <person name="Chen A."/>
            <person name="Kyrpides N."/>
            <person name="Mavromatis K."/>
            <person name="Markowitz V."/>
            <person name="Szeto E."/>
            <person name="Ivanova N."/>
            <person name="Pagani I."/>
            <person name="Pati A."/>
            <person name="Goodwin L."/>
            <person name="Nordberg H.P."/>
            <person name="Cantor M.N."/>
            <person name="Hua S.X."/>
            <person name="Woyke T."/>
            <person name="Kerfeld C.A."/>
        </authorList>
    </citation>
    <scope>NUCLEOTIDE SEQUENCE [LARGE SCALE GENOMIC DNA]</scope>
    <source>
        <strain evidence="1 2">PCC 7113</strain>
    </source>
</reference>
<accession>K9W7C1</accession>
<gene>
    <name evidence="1" type="ORF">Mic7113_0161</name>
</gene>
<dbReference type="KEGG" id="mic:Mic7113_0161"/>
<dbReference type="HOGENOM" id="CLU_1625362_0_0_3"/>
<proteinExistence type="predicted"/>
<evidence type="ECO:0000313" key="1">
    <source>
        <dbReference type="EMBL" id="AFZ16098.1"/>
    </source>
</evidence>
<keyword evidence="2" id="KW-1185">Reference proteome</keyword>
<protein>
    <submittedName>
        <fullName evidence="1">Uncharacterized protein</fullName>
    </submittedName>
</protein>
<organism evidence="1 2">
    <name type="scientific">Allocoleopsis franciscana PCC 7113</name>
    <dbReference type="NCBI Taxonomy" id="1173027"/>
    <lineage>
        <taxon>Bacteria</taxon>
        <taxon>Bacillati</taxon>
        <taxon>Cyanobacteriota</taxon>
        <taxon>Cyanophyceae</taxon>
        <taxon>Coleofasciculales</taxon>
        <taxon>Coleofasciculaceae</taxon>
        <taxon>Allocoleopsis</taxon>
        <taxon>Allocoleopsis franciscana</taxon>
    </lineage>
</organism>
<dbReference type="EMBL" id="CP003630">
    <property type="protein sequence ID" value="AFZ16098.1"/>
    <property type="molecule type" value="Genomic_DNA"/>
</dbReference>
<evidence type="ECO:0000313" key="2">
    <source>
        <dbReference type="Proteomes" id="UP000010471"/>
    </source>
</evidence>
<sequence length="161" mass="18099">MLNIFSQHLGLSTAELETLLSFSLQEFLTFPAVNELLGSLDTQLLKETLPTAGGVLAEKLPAFYDWLKNELNLQRVPDSPDHTTTWVIGFLNHQESLTRLVELHRPVPRPALERSIPRLLATFDGVEEEKVRKEWQKAIAALCLVLIVAARNEKPYVQSAA</sequence>
<name>K9W7C1_9CYAN</name>
<dbReference type="Proteomes" id="UP000010471">
    <property type="component" value="Chromosome"/>
</dbReference>
<dbReference type="eggNOG" id="ENOG5031QP9">
    <property type="taxonomic scope" value="Bacteria"/>
</dbReference>
<dbReference type="PATRIC" id="fig|1173027.3.peg.177"/>
<dbReference type="RefSeq" id="WP_015180262.1">
    <property type="nucleotide sequence ID" value="NC_019738.1"/>
</dbReference>
<dbReference type="AlphaFoldDB" id="K9W7C1"/>
<dbReference type="STRING" id="1173027.Mic7113_0161"/>
<dbReference type="OrthoDB" id="458512at2"/>